<feature type="transmembrane region" description="Helical" evidence="6">
    <location>
        <begin position="279"/>
        <end position="297"/>
    </location>
</feature>
<keyword evidence="3 6" id="KW-0812">Transmembrane</keyword>
<proteinExistence type="predicted"/>
<evidence type="ECO:0000256" key="2">
    <source>
        <dbReference type="ARBA" id="ARBA00022475"/>
    </source>
</evidence>
<feature type="transmembrane region" description="Helical" evidence="6">
    <location>
        <begin position="65"/>
        <end position="86"/>
    </location>
</feature>
<dbReference type="RefSeq" id="WP_146300916.1">
    <property type="nucleotide sequence ID" value="NZ_CP042301.2"/>
</dbReference>
<evidence type="ECO:0000256" key="5">
    <source>
        <dbReference type="ARBA" id="ARBA00023136"/>
    </source>
</evidence>
<dbReference type="GO" id="GO:0022857">
    <property type="term" value="F:transmembrane transporter activity"/>
    <property type="evidence" value="ECO:0007669"/>
    <property type="project" value="InterPro"/>
</dbReference>
<keyword evidence="2" id="KW-1003">Cell membrane</keyword>
<name>A0A5B8L2Q8_9HYPH</name>
<dbReference type="PANTHER" id="PTHR43370">
    <property type="entry name" value="SUGAR ABC TRANSPORTER INTEGRAL MEMBRANE PROTEIN-RELATED"/>
    <property type="match status" value="1"/>
</dbReference>
<comment type="subcellular location">
    <subcellularLocation>
        <location evidence="1">Cell membrane</location>
        <topology evidence="1">Multi-pass membrane protein</topology>
    </subcellularLocation>
</comment>
<feature type="transmembrane region" description="Helical" evidence="6">
    <location>
        <begin position="152"/>
        <end position="169"/>
    </location>
</feature>
<reference evidence="7" key="1">
    <citation type="submission" date="2020-04" db="EMBL/GenBank/DDBJ databases">
        <title>Nitratireductor sp. nov. isolated from mangrove soil.</title>
        <authorList>
            <person name="Ye Y."/>
        </authorList>
    </citation>
    <scope>NUCLEOTIDE SEQUENCE</scope>
    <source>
        <strain evidence="7">SY7</strain>
    </source>
</reference>
<organism evidence="7 8">
    <name type="scientific">Nitratireductor mangrovi</name>
    <dbReference type="NCBI Taxonomy" id="2599600"/>
    <lineage>
        <taxon>Bacteria</taxon>
        <taxon>Pseudomonadati</taxon>
        <taxon>Pseudomonadota</taxon>
        <taxon>Alphaproteobacteria</taxon>
        <taxon>Hyphomicrobiales</taxon>
        <taxon>Phyllobacteriaceae</taxon>
        <taxon>Nitratireductor</taxon>
    </lineage>
</organism>
<evidence type="ECO:0000313" key="7">
    <source>
        <dbReference type="EMBL" id="QDZ02277.1"/>
    </source>
</evidence>
<dbReference type="OrthoDB" id="9792579at2"/>
<dbReference type="PANTHER" id="PTHR43370:SF1">
    <property type="entry name" value="GUANOSINE ABC TRANSPORTER PERMEASE PROTEIN NUPQ"/>
    <property type="match status" value="1"/>
</dbReference>
<dbReference type="KEGG" id="niy:FQ775_18855"/>
<evidence type="ECO:0000256" key="6">
    <source>
        <dbReference type="SAM" id="Phobius"/>
    </source>
</evidence>
<dbReference type="CDD" id="cd06580">
    <property type="entry name" value="TM_PBP1_transp_TpRbsC_like"/>
    <property type="match status" value="1"/>
</dbReference>
<keyword evidence="5 6" id="KW-0472">Membrane</keyword>
<evidence type="ECO:0000313" key="8">
    <source>
        <dbReference type="Proteomes" id="UP000321389"/>
    </source>
</evidence>
<feature type="transmembrane region" description="Helical" evidence="6">
    <location>
        <begin position="93"/>
        <end position="121"/>
    </location>
</feature>
<dbReference type="Pfam" id="PF02653">
    <property type="entry name" value="BPD_transp_2"/>
    <property type="match status" value="1"/>
</dbReference>
<protein>
    <submittedName>
        <fullName evidence="7">ABC transporter permease</fullName>
    </submittedName>
</protein>
<accession>A0A5B8L2Q8</accession>
<feature type="transmembrane region" description="Helical" evidence="6">
    <location>
        <begin position="6"/>
        <end position="28"/>
    </location>
</feature>
<keyword evidence="4 6" id="KW-1133">Transmembrane helix</keyword>
<dbReference type="EMBL" id="CP042301">
    <property type="protein sequence ID" value="QDZ02277.1"/>
    <property type="molecule type" value="Genomic_DNA"/>
</dbReference>
<sequence length="301" mass="31886">MGLELLFDASFLASVPRFVTAILLAALGGAICERAGVFNIGLEGMMLTGAFFAVVGAYFSGSALVGAFTALVAGMLMGAIFAEFNLRRGGDSIVVSIAINLLAAGISTFLLGAIFGVAGAFNDPGIAGLEAVRIPFVEDIPVIGHVISGQSPLFYLALLLVYALHIFFARHRLGLRIRAAGENPAALRAGGVNPLWVQCWALLMCGGLCGLAGAQLSISNVNLFVENMSAGRGWIAVVAVLLTRGRPWPLFFIALLFGMVDSLSFRVQGLGLAQQFTDMMPYLATLIVLTALSWWRMRRQA</sequence>
<dbReference type="GO" id="GO:0005886">
    <property type="term" value="C:plasma membrane"/>
    <property type="evidence" value="ECO:0007669"/>
    <property type="project" value="UniProtKB-SubCell"/>
</dbReference>
<dbReference type="InterPro" id="IPR001851">
    <property type="entry name" value="ABC_transp_permease"/>
</dbReference>
<evidence type="ECO:0000256" key="3">
    <source>
        <dbReference type="ARBA" id="ARBA00022692"/>
    </source>
</evidence>
<evidence type="ECO:0000256" key="4">
    <source>
        <dbReference type="ARBA" id="ARBA00022989"/>
    </source>
</evidence>
<dbReference type="Proteomes" id="UP000321389">
    <property type="component" value="Chromosome"/>
</dbReference>
<feature type="transmembrane region" description="Helical" evidence="6">
    <location>
        <begin position="40"/>
        <end position="59"/>
    </location>
</feature>
<gene>
    <name evidence="7" type="ORF">FQ775_18855</name>
</gene>
<keyword evidence="8" id="KW-1185">Reference proteome</keyword>
<dbReference type="AlphaFoldDB" id="A0A5B8L2Q8"/>
<evidence type="ECO:0000256" key="1">
    <source>
        <dbReference type="ARBA" id="ARBA00004651"/>
    </source>
</evidence>